<keyword evidence="2" id="KW-0328">Glycosyltransferase</keyword>
<evidence type="ECO:0000256" key="2">
    <source>
        <dbReference type="ARBA" id="ARBA00022676"/>
    </source>
</evidence>
<keyword evidence="4" id="KW-1185">Reference proteome</keyword>
<dbReference type="GO" id="GO:0080044">
    <property type="term" value="F:quercetin 7-O-glucosyltransferase activity"/>
    <property type="evidence" value="ECO:0007669"/>
    <property type="project" value="TreeGrafter"/>
</dbReference>
<comment type="caution">
    <text evidence="3">The sequence shown here is derived from an EMBL/GenBank/DDBJ whole genome shotgun (WGS) entry which is preliminary data.</text>
</comment>
<gene>
    <name evidence="3" type="ORF">COLO4_11138</name>
</gene>
<dbReference type="AlphaFoldDB" id="A0A1R3K5M7"/>
<dbReference type="PANTHER" id="PTHR11926">
    <property type="entry name" value="GLUCOSYL/GLUCURONOSYL TRANSFERASES"/>
    <property type="match status" value="1"/>
</dbReference>
<protein>
    <submittedName>
        <fullName evidence="3">UDP-glucuronosyl/UDP-glucosyltransferase</fullName>
    </submittedName>
</protein>
<dbReference type="Gene3D" id="3.40.50.2000">
    <property type="entry name" value="Glycogen Phosphorylase B"/>
    <property type="match status" value="1"/>
</dbReference>
<name>A0A1R3K5M7_9ROSI</name>
<proteinExistence type="inferred from homology"/>
<dbReference type="SUPFAM" id="SSF53756">
    <property type="entry name" value="UDP-Glycosyltransferase/glycogen phosphorylase"/>
    <property type="match status" value="1"/>
</dbReference>
<dbReference type="OrthoDB" id="5835829at2759"/>
<dbReference type="EMBL" id="AWUE01014642">
    <property type="protein sequence ID" value="OMP02402.1"/>
    <property type="molecule type" value="Genomic_DNA"/>
</dbReference>
<evidence type="ECO:0000256" key="1">
    <source>
        <dbReference type="ARBA" id="ARBA00009995"/>
    </source>
</evidence>
<dbReference type="PANTHER" id="PTHR11926:SF1395">
    <property type="entry name" value="GLYCOSYLTRANSFERASE"/>
    <property type="match status" value="1"/>
</dbReference>
<evidence type="ECO:0000313" key="3">
    <source>
        <dbReference type="EMBL" id="OMP02402.1"/>
    </source>
</evidence>
<sequence>MARHVVALPYPGRGHINPMLNLCKLIASKSNDILITFVLTEEWLGFFASESDPKPDTIRFCSIPNVLPPALTRASNLNGFIEAVWTKMDAPFESFLDQLDPPPTLIMADTLLFWAVSAGNRRNIPVASFWPMSAMLFSVFHHYHLFKENGHFPVNLLEKGDERVDYIPGVSSTCLLDLPVPDINEVSRLQFLKQMVNCISMVRKANFLLFPSIYEFEKEAVDTLKAEFSFPVYATGPAIPYFKLGNNPSLNSLGDNEVNYLQWLDRQPRNSVLWFER</sequence>
<dbReference type="Proteomes" id="UP000187203">
    <property type="component" value="Unassembled WGS sequence"/>
</dbReference>
<dbReference type="STRING" id="93759.A0A1R3K5M7"/>
<comment type="similarity">
    <text evidence="1">Belongs to the UDP-glycosyltransferase family.</text>
</comment>
<evidence type="ECO:0000313" key="4">
    <source>
        <dbReference type="Proteomes" id="UP000187203"/>
    </source>
</evidence>
<dbReference type="GO" id="GO:0080043">
    <property type="term" value="F:quercetin 3-O-glucosyltransferase activity"/>
    <property type="evidence" value="ECO:0007669"/>
    <property type="project" value="TreeGrafter"/>
</dbReference>
<keyword evidence="2" id="KW-0808">Transferase</keyword>
<reference evidence="4" key="1">
    <citation type="submission" date="2013-09" db="EMBL/GenBank/DDBJ databases">
        <title>Corchorus olitorius genome sequencing.</title>
        <authorList>
            <person name="Alam M."/>
            <person name="Haque M.S."/>
            <person name="Islam M.S."/>
            <person name="Emdad E.M."/>
            <person name="Islam M.M."/>
            <person name="Ahmed B."/>
            <person name="Halim A."/>
            <person name="Hossen Q.M.M."/>
            <person name="Hossain M.Z."/>
            <person name="Ahmed R."/>
            <person name="Khan M.M."/>
            <person name="Islam R."/>
            <person name="Rashid M.M."/>
            <person name="Khan S.A."/>
            <person name="Rahman M.S."/>
            <person name="Alam M."/>
            <person name="Yahiya A.S."/>
            <person name="Khan M.S."/>
            <person name="Azam M.S."/>
            <person name="Haque T."/>
            <person name="Lashkar M.Z.H."/>
            <person name="Akhand A.I."/>
            <person name="Morshed G."/>
            <person name="Roy S."/>
            <person name="Uddin K.S."/>
            <person name="Rabeya T."/>
            <person name="Hossain A.S."/>
            <person name="Chowdhury A."/>
            <person name="Snigdha A.R."/>
            <person name="Mortoza M.S."/>
            <person name="Matin S.A."/>
            <person name="Hoque S.M.E."/>
            <person name="Islam M.K."/>
            <person name="Roy D.K."/>
            <person name="Haider R."/>
            <person name="Moosa M.M."/>
            <person name="Elias S.M."/>
            <person name="Hasan A.M."/>
            <person name="Jahan S."/>
            <person name="Shafiuddin M."/>
            <person name="Mahmood N."/>
            <person name="Shommy N.S."/>
        </authorList>
    </citation>
    <scope>NUCLEOTIDE SEQUENCE [LARGE SCALE GENOMIC DNA]</scope>
    <source>
        <strain evidence="4">cv. O-4</strain>
    </source>
</reference>
<accession>A0A1R3K5M7</accession>
<organism evidence="3 4">
    <name type="scientific">Corchorus olitorius</name>
    <dbReference type="NCBI Taxonomy" id="93759"/>
    <lineage>
        <taxon>Eukaryota</taxon>
        <taxon>Viridiplantae</taxon>
        <taxon>Streptophyta</taxon>
        <taxon>Embryophyta</taxon>
        <taxon>Tracheophyta</taxon>
        <taxon>Spermatophyta</taxon>
        <taxon>Magnoliopsida</taxon>
        <taxon>eudicotyledons</taxon>
        <taxon>Gunneridae</taxon>
        <taxon>Pentapetalae</taxon>
        <taxon>rosids</taxon>
        <taxon>malvids</taxon>
        <taxon>Malvales</taxon>
        <taxon>Malvaceae</taxon>
        <taxon>Grewioideae</taxon>
        <taxon>Apeibeae</taxon>
        <taxon>Corchorus</taxon>
    </lineage>
</organism>